<dbReference type="Proteomes" id="UP001055108">
    <property type="component" value="Unassembled WGS sequence"/>
</dbReference>
<dbReference type="EMBL" id="BPQM01000062">
    <property type="protein sequence ID" value="GJD79421.1"/>
    <property type="molecule type" value="Genomic_DNA"/>
</dbReference>
<protein>
    <submittedName>
        <fullName evidence="2">Uncharacterized protein</fullName>
    </submittedName>
</protein>
<evidence type="ECO:0000256" key="1">
    <source>
        <dbReference type="SAM" id="MobiDB-lite"/>
    </source>
</evidence>
<reference evidence="2" key="2">
    <citation type="submission" date="2021-08" db="EMBL/GenBank/DDBJ databases">
        <authorList>
            <person name="Tani A."/>
            <person name="Ola A."/>
            <person name="Ogura Y."/>
            <person name="Katsura K."/>
            <person name="Hayashi T."/>
        </authorList>
    </citation>
    <scope>NUCLEOTIDE SEQUENCE</scope>
    <source>
        <strain evidence="2">NBRC 103626</strain>
    </source>
</reference>
<reference evidence="2" key="1">
    <citation type="journal article" date="2016" name="Front. Microbiol.">
        <title>Genome Sequence of the Piezophilic, Mesophilic Sulfate-Reducing Bacterium Desulfovibrio indicus J2T.</title>
        <authorList>
            <person name="Cao J."/>
            <person name="Maignien L."/>
            <person name="Shao Z."/>
            <person name="Alain K."/>
            <person name="Jebbar M."/>
        </authorList>
    </citation>
    <scope>NUCLEOTIDE SEQUENCE</scope>
    <source>
        <strain evidence="2">NBRC 103626</strain>
    </source>
</reference>
<organism evidence="2 3">
    <name type="scientific">Methylobacterium gregans</name>
    <dbReference type="NCBI Taxonomy" id="374424"/>
    <lineage>
        <taxon>Bacteria</taxon>
        <taxon>Pseudomonadati</taxon>
        <taxon>Pseudomonadota</taxon>
        <taxon>Alphaproteobacteria</taxon>
        <taxon>Hyphomicrobiales</taxon>
        <taxon>Methylobacteriaceae</taxon>
        <taxon>Methylobacterium</taxon>
    </lineage>
</organism>
<evidence type="ECO:0000313" key="2">
    <source>
        <dbReference type="EMBL" id="GJD79421.1"/>
    </source>
</evidence>
<dbReference type="AlphaFoldDB" id="A0AA37HPS3"/>
<accession>A0AA37HPS3</accession>
<name>A0AA37HPS3_9HYPH</name>
<evidence type="ECO:0000313" key="3">
    <source>
        <dbReference type="Proteomes" id="UP001055108"/>
    </source>
</evidence>
<gene>
    <name evidence="2" type="ORF">NBEOAGPD_2648</name>
</gene>
<sequence length="69" mass="7439">MPTASMTAHGQAVMAAEIVHHDDVAGSEFEHKHPFDEAWKASRSIGPSCTNGAASLRKRRPATKAAHFQ</sequence>
<comment type="caution">
    <text evidence="2">The sequence shown here is derived from an EMBL/GenBank/DDBJ whole genome shotgun (WGS) entry which is preliminary data.</text>
</comment>
<keyword evidence="3" id="KW-1185">Reference proteome</keyword>
<proteinExistence type="predicted"/>
<feature type="region of interest" description="Disordered" evidence="1">
    <location>
        <begin position="43"/>
        <end position="69"/>
    </location>
</feature>